<dbReference type="PROSITE" id="PS50928">
    <property type="entry name" value="ABC_TM1"/>
    <property type="match status" value="1"/>
</dbReference>
<dbReference type="PANTHER" id="PTHR43357">
    <property type="entry name" value="INNER MEMBRANE ABC TRANSPORTER PERMEASE PROTEIN YDCV"/>
    <property type="match status" value="1"/>
</dbReference>
<dbReference type="PANTHER" id="PTHR43357:SF4">
    <property type="entry name" value="INNER MEMBRANE ABC TRANSPORTER PERMEASE PROTEIN YDCV"/>
    <property type="match status" value="1"/>
</dbReference>
<evidence type="ECO:0000256" key="1">
    <source>
        <dbReference type="ARBA" id="ARBA00004429"/>
    </source>
</evidence>
<evidence type="ECO:0000256" key="4">
    <source>
        <dbReference type="ARBA" id="ARBA00022519"/>
    </source>
</evidence>
<keyword evidence="3" id="KW-1003">Cell membrane</keyword>
<evidence type="ECO:0000259" key="9">
    <source>
        <dbReference type="PROSITE" id="PS50928"/>
    </source>
</evidence>
<dbReference type="SUPFAM" id="SSF161098">
    <property type="entry name" value="MetI-like"/>
    <property type="match status" value="2"/>
</dbReference>
<evidence type="ECO:0000256" key="5">
    <source>
        <dbReference type="ARBA" id="ARBA00022692"/>
    </source>
</evidence>
<feature type="transmembrane region" description="Helical" evidence="8">
    <location>
        <begin position="304"/>
        <end position="330"/>
    </location>
</feature>
<evidence type="ECO:0000313" key="11">
    <source>
        <dbReference type="Proteomes" id="UP001205906"/>
    </source>
</evidence>
<comment type="subcellular location">
    <subcellularLocation>
        <location evidence="1">Cell inner membrane</location>
        <topology evidence="1">Multi-pass membrane protein</topology>
    </subcellularLocation>
</comment>
<keyword evidence="11" id="KW-1185">Reference proteome</keyword>
<evidence type="ECO:0000256" key="6">
    <source>
        <dbReference type="ARBA" id="ARBA00022989"/>
    </source>
</evidence>
<name>A0ABT1C6I6_9HYPH</name>
<accession>A0ABT1C6I6</accession>
<feature type="domain" description="ABC transmembrane type-1" evidence="9">
    <location>
        <begin position="359"/>
        <end position="546"/>
    </location>
</feature>
<feature type="transmembrane region" description="Helical" evidence="8">
    <location>
        <begin position="100"/>
        <end position="130"/>
    </location>
</feature>
<keyword evidence="6 8" id="KW-1133">Transmembrane helix</keyword>
<comment type="caution">
    <text evidence="10">The sequence shown here is derived from an EMBL/GenBank/DDBJ whole genome shotgun (WGS) entry which is preliminary data.</text>
</comment>
<dbReference type="CDD" id="cd06261">
    <property type="entry name" value="TM_PBP2"/>
    <property type="match status" value="1"/>
</dbReference>
<organism evidence="10 11">
    <name type="scientific">Mesorhizobium liriopis</name>
    <dbReference type="NCBI Taxonomy" id="2953882"/>
    <lineage>
        <taxon>Bacteria</taxon>
        <taxon>Pseudomonadati</taxon>
        <taxon>Pseudomonadota</taxon>
        <taxon>Alphaproteobacteria</taxon>
        <taxon>Hyphomicrobiales</taxon>
        <taxon>Phyllobacteriaceae</taxon>
        <taxon>Mesorhizobium</taxon>
    </lineage>
</organism>
<feature type="transmembrane region" description="Helical" evidence="8">
    <location>
        <begin position="527"/>
        <end position="546"/>
    </location>
</feature>
<evidence type="ECO:0000256" key="3">
    <source>
        <dbReference type="ARBA" id="ARBA00022475"/>
    </source>
</evidence>
<feature type="transmembrane region" description="Helical" evidence="8">
    <location>
        <begin position="211"/>
        <end position="231"/>
    </location>
</feature>
<proteinExistence type="predicted"/>
<dbReference type="EMBL" id="JAMXQS010000005">
    <property type="protein sequence ID" value="MCO6050440.1"/>
    <property type="molecule type" value="Genomic_DNA"/>
</dbReference>
<feature type="transmembrane region" description="Helical" evidence="8">
    <location>
        <begin position="67"/>
        <end position="88"/>
    </location>
</feature>
<keyword evidence="4" id="KW-0997">Cell inner membrane</keyword>
<dbReference type="Gene3D" id="1.10.3720.10">
    <property type="entry name" value="MetI-like"/>
    <property type="match status" value="2"/>
</dbReference>
<evidence type="ECO:0000256" key="8">
    <source>
        <dbReference type="SAM" id="Phobius"/>
    </source>
</evidence>
<evidence type="ECO:0000256" key="7">
    <source>
        <dbReference type="ARBA" id="ARBA00023136"/>
    </source>
</evidence>
<gene>
    <name evidence="10" type="ORF">NGM99_11670</name>
</gene>
<feature type="transmembrane region" description="Helical" evidence="8">
    <location>
        <begin position="482"/>
        <end position="507"/>
    </location>
</feature>
<sequence length="557" mass="59061">MTPAALSRLGPPLLVILLGGPIGLGLLFTVLPAFGYLPALGGNVFSLEPFQRLLAEPGLWKSAGLSLWTGLAAALLSVALTTAFLAAWSGTRPFRAVERLLGPLLALPHAAAAFGLAFLIAPSGLFFRALSPGLTGSATPPDLLIVNDPLGLALIAGLVAKEVPFLLLVALAAMPQADGERRMLVSASLGYGRMAGFLFTVWPTLYRQMRLAVFAVVAFSSSVVDVAAILGPTTPPTLSLRLVRWSADPDLSLRFLASAGALLQLALSALAILVWIGFERIGRHGRENLAANGQRFPGDRAVRWLALVLQALTVFALLAGILALMLWSVAGLWPFPDFLPLTVSIQGWSNLLPRLAEPLGNAALIGVLSALFALLLALFCLIREDATGLAPRWRSPLLYLPLIVPQAAFLFGLQLMALWGGLVPSILSLTLVHLVFVAPYLFLALAPAWSAYDRRYEQVAASLGGSAWTVLWRIKLPMLSRAVLASLAIGFAVSVGLYLPTLLIGAGRITTITTEAVALASGGNRRVIGAYALAQMLLPALGFLLADLSARLIWRRP</sequence>
<feature type="transmembrane region" description="Helical" evidence="8">
    <location>
        <begin position="362"/>
        <end position="382"/>
    </location>
</feature>
<feature type="transmembrane region" description="Helical" evidence="8">
    <location>
        <begin position="150"/>
        <end position="173"/>
    </location>
</feature>
<feature type="transmembrane region" description="Helical" evidence="8">
    <location>
        <begin position="397"/>
        <end position="420"/>
    </location>
</feature>
<feature type="transmembrane region" description="Helical" evidence="8">
    <location>
        <begin position="12"/>
        <end position="37"/>
    </location>
</feature>
<keyword evidence="2" id="KW-0813">Transport</keyword>
<feature type="transmembrane region" description="Helical" evidence="8">
    <location>
        <begin position="251"/>
        <end position="278"/>
    </location>
</feature>
<protein>
    <submittedName>
        <fullName evidence="10">ABC transporter permease</fullName>
    </submittedName>
</protein>
<dbReference type="InterPro" id="IPR035906">
    <property type="entry name" value="MetI-like_sf"/>
</dbReference>
<dbReference type="Proteomes" id="UP001205906">
    <property type="component" value="Unassembled WGS sequence"/>
</dbReference>
<keyword evidence="7 8" id="KW-0472">Membrane</keyword>
<keyword evidence="5 8" id="KW-0812">Transmembrane</keyword>
<dbReference type="RefSeq" id="WP_252819058.1">
    <property type="nucleotide sequence ID" value="NZ_JAMXQS010000005.1"/>
</dbReference>
<feature type="transmembrane region" description="Helical" evidence="8">
    <location>
        <begin position="426"/>
        <end position="446"/>
    </location>
</feature>
<evidence type="ECO:0000313" key="10">
    <source>
        <dbReference type="EMBL" id="MCO6050440.1"/>
    </source>
</evidence>
<reference evidence="10 11" key="1">
    <citation type="submission" date="2022-06" db="EMBL/GenBank/DDBJ databases">
        <title>Mesorhizobium sp. strain RP14 Genome sequencing and assembly.</title>
        <authorList>
            <person name="Kim I."/>
        </authorList>
    </citation>
    <scope>NUCLEOTIDE SEQUENCE [LARGE SCALE GENOMIC DNA]</scope>
    <source>
        <strain evidence="11">RP14(2022)</strain>
    </source>
</reference>
<dbReference type="InterPro" id="IPR000515">
    <property type="entry name" value="MetI-like"/>
</dbReference>
<evidence type="ECO:0000256" key="2">
    <source>
        <dbReference type="ARBA" id="ARBA00022448"/>
    </source>
</evidence>